<gene>
    <name evidence="1" type="ORF">GCM10022252_62790</name>
</gene>
<reference evidence="2" key="1">
    <citation type="journal article" date="2019" name="Int. J. Syst. Evol. Microbiol.">
        <title>The Global Catalogue of Microorganisms (GCM) 10K type strain sequencing project: providing services to taxonomists for standard genome sequencing and annotation.</title>
        <authorList>
            <consortium name="The Broad Institute Genomics Platform"/>
            <consortium name="The Broad Institute Genome Sequencing Center for Infectious Disease"/>
            <person name="Wu L."/>
            <person name="Ma J."/>
        </authorList>
    </citation>
    <scope>NUCLEOTIDE SEQUENCE [LARGE SCALE GENOMIC DNA]</scope>
    <source>
        <strain evidence="2">JCM 17388</strain>
    </source>
</reference>
<protein>
    <submittedName>
        <fullName evidence="1">Uncharacterized protein</fullName>
    </submittedName>
</protein>
<dbReference type="EMBL" id="BAABAQ010000013">
    <property type="protein sequence ID" value="GAA4204119.1"/>
    <property type="molecule type" value="Genomic_DNA"/>
</dbReference>
<name>A0ABP8BD91_9ACTN</name>
<dbReference type="RefSeq" id="WP_344921759.1">
    <property type="nucleotide sequence ID" value="NZ_BAABAQ010000013.1"/>
</dbReference>
<sequence>MAAVLHQPELARHHADRIVGLRDGRTVFSGPAGEIPQEQISALYVADEPAGTVLTPSM</sequence>
<dbReference type="Proteomes" id="UP001501251">
    <property type="component" value="Unassembled WGS sequence"/>
</dbReference>
<keyword evidence="2" id="KW-1185">Reference proteome</keyword>
<comment type="caution">
    <text evidence="1">The sequence shown here is derived from an EMBL/GenBank/DDBJ whole genome shotgun (WGS) entry which is preliminary data.</text>
</comment>
<accession>A0ABP8BD91</accession>
<evidence type="ECO:0000313" key="2">
    <source>
        <dbReference type="Proteomes" id="UP001501251"/>
    </source>
</evidence>
<proteinExistence type="predicted"/>
<organism evidence="1 2">
    <name type="scientific">Streptosporangium oxazolinicum</name>
    <dbReference type="NCBI Taxonomy" id="909287"/>
    <lineage>
        <taxon>Bacteria</taxon>
        <taxon>Bacillati</taxon>
        <taxon>Actinomycetota</taxon>
        <taxon>Actinomycetes</taxon>
        <taxon>Streptosporangiales</taxon>
        <taxon>Streptosporangiaceae</taxon>
        <taxon>Streptosporangium</taxon>
    </lineage>
</organism>
<evidence type="ECO:0000313" key="1">
    <source>
        <dbReference type="EMBL" id="GAA4204119.1"/>
    </source>
</evidence>